<evidence type="ECO:0000256" key="9">
    <source>
        <dbReference type="ARBA" id="ARBA00022840"/>
    </source>
</evidence>
<dbReference type="Pfam" id="PF04679">
    <property type="entry name" value="DNA_ligase_A_C"/>
    <property type="match status" value="1"/>
</dbReference>
<keyword evidence="6 14" id="KW-0479">Metal-binding</keyword>
<evidence type="ECO:0000256" key="6">
    <source>
        <dbReference type="ARBA" id="ARBA00022723"/>
    </source>
</evidence>
<feature type="binding site" evidence="14">
    <location>
        <position position="374"/>
    </location>
    <ligand>
        <name>ATP</name>
        <dbReference type="ChEBI" id="CHEBI:30616"/>
    </ligand>
</feature>
<dbReference type="SUPFAM" id="SSF50249">
    <property type="entry name" value="Nucleic acid-binding proteins"/>
    <property type="match status" value="1"/>
</dbReference>
<dbReference type="PANTHER" id="PTHR45674:SF7">
    <property type="entry name" value="DNA LIGASE"/>
    <property type="match status" value="1"/>
</dbReference>
<feature type="binding site" evidence="14">
    <location>
        <position position="491"/>
    </location>
    <ligand>
        <name>ATP</name>
        <dbReference type="ChEBI" id="CHEBI:30616"/>
    </ligand>
</feature>
<dbReference type="GO" id="GO:0006260">
    <property type="term" value="P:DNA replication"/>
    <property type="evidence" value="ECO:0007669"/>
    <property type="project" value="UniProtKB-UniRule"/>
</dbReference>
<dbReference type="GO" id="GO:0005524">
    <property type="term" value="F:ATP binding"/>
    <property type="evidence" value="ECO:0007669"/>
    <property type="project" value="UniProtKB-UniRule"/>
</dbReference>
<dbReference type="EC" id="6.5.1.1" evidence="14"/>
<evidence type="ECO:0000256" key="2">
    <source>
        <dbReference type="ARBA" id="ARBA00013308"/>
    </source>
</evidence>
<gene>
    <name evidence="14" type="primary">lig</name>
    <name evidence="18" type="ORF">ACFQMF_05750</name>
</gene>
<reference evidence="18 19" key="1">
    <citation type="journal article" date="2019" name="Int. J. Syst. Evol. Microbiol.">
        <title>The Global Catalogue of Microorganisms (GCM) 10K type strain sequencing project: providing services to taxonomists for standard genome sequencing and annotation.</title>
        <authorList>
            <consortium name="The Broad Institute Genomics Platform"/>
            <consortium name="The Broad Institute Genome Sequencing Center for Infectious Disease"/>
            <person name="Wu L."/>
            <person name="Ma J."/>
        </authorList>
    </citation>
    <scope>NUCLEOTIDE SEQUENCE [LARGE SCALE GENOMIC DNA]</scope>
    <source>
        <strain evidence="18 19">CGMCC 1.12554</strain>
    </source>
</reference>
<name>A0ABD6AJB1_9EURY</name>
<dbReference type="CDD" id="cd07972">
    <property type="entry name" value="OBF_DNA_ligase_Arch_LigB"/>
    <property type="match status" value="1"/>
</dbReference>
<feature type="binding site" evidence="14">
    <location>
        <position position="414"/>
    </location>
    <ligand>
        <name>ATP</name>
        <dbReference type="ChEBI" id="CHEBI:30616"/>
    </ligand>
</feature>
<evidence type="ECO:0000256" key="13">
    <source>
        <dbReference type="ARBA" id="ARBA00023306"/>
    </source>
</evidence>
<sequence length="638" mass="66242">MEFATFAARAERIAAEPSDIGTTLAVADLLAETGGEDGAGGSEDAGGGADDDLATVTRLLLGRVFPAHDARTLDVGPTLCREAIARAAGPNVTAADVEDRLASAGDIGAVAADVDLGGQRGLAAFGDGRDALTVAELDAALRELAAASGDGSESRKLDALFGLFNRCEPAEAKFLARLVLGEMRIGVGEGTVRDAVAEAFLTDSEFESPESDDAEPTLYAGDEAVAAVERALQVTNDYGRVAVLARDDGLAGLRAEGLVVGRPVQAMLAQAGTATDAVESFGEVAVETKFDGARVQVHYAPGGEDGNVPGSGDGEAAESQDGETAESEGGGAPEGDGLGPRLYSRNMDDVTDALPEIAERVAARVDGPVILDGEVVAVDDGGDPLPFQEVLRRFRRKHDVDRMREEVSLRLHAFDCLHADGDDLLDEPLRVRHERLVDAVPDAAATLDLASDVESIEAAEAAALDAGHEGVMLKDPDAPYTPGDRGQEWLKRKPDVETLDAVVVGAEWGEGRRADLFGTFLLGVRAGGDGGGGETDGGGGETDGEFATIGKVATGLTDEALADLTERLEPHVVSEDGTELSIRPAVVLEVGYEEIQASPTYSSGYALRFPRFVGVREDKSVADADSLERVARLAGDSA</sequence>
<keyword evidence="7 14" id="KW-0547">Nucleotide-binding</keyword>
<comment type="catalytic activity">
    <reaction evidence="14">
        <text>ATP + (deoxyribonucleotide)n-3'-hydroxyl + 5'-phospho-(deoxyribonucleotide)m = (deoxyribonucleotide)n+m + AMP + diphosphate.</text>
        <dbReference type="EC" id="6.5.1.1"/>
    </reaction>
</comment>
<dbReference type="InterPro" id="IPR012310">
    <property type="entry name" value="DNA_ligase_ATP-dep_cent"/>
</dbReference>
<dbReference type="InterPro" id="IPR000977">
    <property type="entry name" value="DNA_ligase_ATP-dep"/>
</dbReference>
<dbReference type="RefSeq" id="WP_256408513.1">
    <property type="nucleotide sequence ID" value="NZ_JANHDN010000003.1"/>
</dbReference>
<keyword evidence="9 14" id="KW-0067">ATP-binding</keyword>
<keyword evidence="13 14" id="KW-0131">Cell cycle</keyword>
<evidence type="ECO:0000256" key="10">
    <source>
        <dbReference type="ARBA" id="ARBA00022842"/>
    </source>
</evidence>
<dbReference type="InterPro" id="IPR016059">
    <property type="entry name" value="DNA_ligase_ATP-dep_CS"/>
</dbReference>
<dbReference type="GO" id="GO:0006310">
    <property type="term" value="P:DNA recombination"/>
    <property type="evidence" value="ECO:0007669"/>
    <property type="project" value="UniProtKB-UniRule"/>
</dbReference>
<dbReference type="InterPro" id="IPR012309">
    <property type="entry name" value="DNA_ligase_ATP-dep_C"/>
</dbReference>
<dbReference type="GO" id="GO:0051301">
    <property type="term" value="P:cell division"/>
    <property type="evidence" value="ECO:0007669"/>
    <property type="project" value="UniProtKB-KW"/>
</dbReference>
<keyword evidence="10 14" id="KW-0460">Magnesium</keyword>
<evidence type="ECO:0000256" key="15">
    <source>
        <dbReference type="RuleBase" id="RU004196"/>
    </source>
</evidence>
<dbReference type="Gene3D" id="1.10.3260.10">
    <property type="entry name" value="DNA ligase, ATP-dependent, N-terminal domain"/>
    <property type="match status" value="1"/>
</dbReference>
<evidence type="ECO:0000259" key="17">
    <source>
        <dbReference type="PROSITE" id="PS50160"/>
    </source>
</evidence>
<dbReference type="Proteomes" id="UP001596545">
    <property type="component" value="Unassembled WGS sequence"/>
</dbReference>
<evidence type="ECO:0000256" key="5">
    <source>
        <dbReference type="ARBA" id="ARBA00022705"/>
    </source>
</evidence>
<keyword evidence="11 14" id="KW-0233">DNA recombination</keyword>
<evidence type="ECO:0000256" key="1">
    <source>
        <dbReference type="ARBA" id="ARBA00007572"/>
    </source>
</evidence>
<feature type="compositionally biased region" description="Gly residues" evidence="16">
    <location>
        <begin position="303"/>
        <end position="313"/>
    </location>
</feature>
<feature type="binding site" evidence="14">
    <location>
        <position position="287"/>
    </location>
    <ligand>
        <name>ATP</name>
        <dbReference type="ChEBI" id="CHEBI:30616"/>
    </ligand>
</feature>
<proteinExistence type="inferred from homology"/>
<dbReference type="HAMAP" id="MF_00407">
    <property type="entry name" value="DNA_ligase"/>
    <property type="match status" value="1"/>
</dbReference>
<dbReference type="EMBL" id="JBHTBL010000004">
    <property type="protein sequence ID" value="MFC7324087.1"/>
    <property type="molecule type" value="Genomic_DNA"/>
</dbReference>
<evidence type="ECO:0000256" key="14">
    <source>
        <dbReference type="HAMAP-Rule" id="MF_00407"/>
    </source>
</evidence>
<comment type="caution">
    <text evidence="18">The sequence shown here is derived from an EMBL/GenBank/DDBJ whole genome shotgun (WGS) entry which is preliminary data.</text>
</comment>
<feature type="region of interest" description="Disordered" evidence="16">
    <location>
        <begin position="298"/>
        <end position="342"/>
    </location>
</feature>
<dbReference type="PROSITE" id="PS00697">
    <property type="entry name" value="DNA_LIGASE_A1"/>
    <property type="match status" value="1"/>
</dbReference>
<accession>A0ABD6AJB1</accession>
<dbReference type="PANTHER" id="PTHR45674">
    <property type="entry name" value="DNA LIGASE 1/3 FAMILY MEMBER"/>
    <property type="match status" value="1"/>
</dbReference>
<comment type="similarity">
    <text evidence="1 14 15">Belongs to the ATP-dependent DNA ligase family.</text>
</comment>
<evidence type="ECO:0000256" key="4">
    <source>
        <dbReference type="ARBA" id="ARBA00022618"/>
    </source>
</evidence>
<dbReference type="InterPro" id="IPR012308">
    <property type="entry name" value="DNA_ligase_ATP-dep_N"/>
</dbReference>
<dbReference type="SUPFAM" id="SSF117018">
    <property type="entry name" value="ATP-dependent DNA ligase DNA-binding domain"/>
    <property type="match status" value="1"/>
</dbReference>
<comment type="function">
    <text evidence="14">DNA ligase that seals nicks in double-stranded DNA during DNA replication, DNA recombination and DNA repair.</text>
</comment>
<evidence type="ECO:0000256" key="12">
    <source>
        <dbReference type="ARBA" id="ARBA00023204"/>
    </source>
</evidence>
<dbReference type="CDD" id="cd07901">
    <property type="entry name" value="Adenylation_DNA_ligase_Arch_LigB"/>
    <property type="match status" value="1"/>
</dbReference>
<dbReference type="Gene3D" id="2.40.50.140">
    <property type="entry name" value="Nucleic acid-binding proteins"/>
    <property type="match status" value="1"/>
</dbReference>
<evidence type="ECO:0000256" key="11">
    <source>
        <dbReference type="ARBA" id="ARBA00023172"/>
    </source>
</evidence>
<dbReference type="GO" id="GO:0046872">
    <property type="term" value="F:metal ion binding"/>
    <property type="evidence" value="ECO:0007669"/>
    <property type="project" value="UniProtKB-KW"/>
</dbReference>
<keyword evidence="12 14" id="KW-0234">DNA repair</keyword>
<dbReference type="GO" id="GO:0006281">
    <property type="term" value="P:DNA repair"/>
    <property type="evidence" value="ECO:0007669"/>
    <property type="project" value="UniProtKB-UniRule"/>
</dbReference>
<dbReference type="Pfam" id="PF01068">
    <property type="entry name" value="DNA_ligase_A_M"/>
    <property type="match status" value="1"/>
</dbReference>
<keyword evidence="8 14" id="KW-0227">DNA damage</keyword>
<dbReference type="InterPro" id="IPR050191">
    <property type="entry name" value="ATP-dep_DNA_ligase"/>
</dbReference>
<feature type="active site" description="N6-AMP-lysine intermediate" evidence="14">
    <location>
        <position position="289"/>
    </location>
</feature>
<evidence type="ECO:0000313" key="18">
    <source>
        <dbReference type="EMBL" id="MFC7324087.1"/>
    </source>
</evidence>
<dbReference type="InterPro" id="IPR012340">
    <property type="entry name" value="NA-bd_OB-fold"/>
</dbReference>
<dbReference type="Pfam" id="PF04675">
    <property type="entry name" value="DNA_ligase_A_N"/>
    <property type="match status" value="1"/>
</dbReference>
<keyword evidence="5 14" id="KW-0235">DNA replication</keyword>
<dbReference type="Gene3D" id="3.30.470.30">
    <property type="entry name" value="DNA ligase/mRNA capping enzyme"/>
    <property type="match status" value="2"/>
</dbReference>
<keyword evidence="19" id="KW-1185">Reference proteome</keyword>
<organism evidence="18 19">
    <name type="scientific">Halorubrum rutilum</name>
    <dbReference type="NCBI Taxonomy" id="1364933"/>
    <lineage>
        <taxon>Archaea</taxon>
        <taxon>Methanobacteriati</taxon>
        <taxon>Methanobacteriota</taxon>
        <taxon>Stenosarchaea group</taxon>
        <taxon>Halobacteria</taxon>
        <taxon>Halobacteriales</taxon>
        <taxon>Haloferacaceae</taxon>
        <taxon>Halorubrum</taxon>
    </lineage>
</organism>
<dbReference type="InterPro" id="IPR022865">
    <property type="entry name" value="DNA_ligae_ATP-dep_bac/arc"/>
</dbReference>
<keyword evidence="3 14" id="KW-0436">Ligase</keyword>
<keyword evidence="4 14" id="KW-0132">Cell division</keyword>
<comment type="cofactor">
    <cofactor evidence="14">
        <name>Mg(2+)</name>
        <dbReference type="ChEBI" id="CHEBI:18420"/>
    </cofactor>
</comment>
<evidence type="ECO:0000313" key="19">
    <source>
        <dbReference type="Proteomes" id="UP001596545"/>
    </source>
</evidence>
<dbReference type="InterPro" id="IPR036599">
    <property type="entry name" value="DNA_ligase_N_sf"/>
</dbReference>
<feature type="domain" description="ATP-dependent DNA ligase family profile" evidence="17">
    <location>
        <begin position="402"/>
        <end position="526"/>
    </location>
</feature>
<dbReference type="PROSITE" id="PS50160">
    <property type="entry name" value="DNA_LIGASE_A3"/>
    <property type="match status" value="1"/>
</dbReference>
<dbReference type="AlphaFoldDB" id="A0ABD6AJB1"/>
<feature type="binding site" evidence="14">
    <location>
        <position position="485"/>
    </location>
    <ligand>
        <name>ATP</name>
        <dbReference type="ChEBI" id="CHEBI:30616"/>
    </ligand>
</feature>
<evidence type="ECO:0000256" key="8">
    <source>
        <dbReference type="ARBA" id="ARBA00022763"/>
    </source>
</evidence>
<feature type="binding site" evidence="14">
    <location>
        <position position="345"/>
    </location>
    <ligand>
        <name>ATP</name>
        <dbReference type="ChEBI" id="CHEBI:30616"/>
    </ligand>
</feature>
<dbReference type="SUPFAM" id="SSF56091">
    <property type="entry name" value="DNA ligase/mRNA capping enzyme, catalytic domain"/>
    <property type="match status" value="1"/>
</dbReference>
<dbReference type="GO" id="GO:0003910">
    <property type="term" value="F:DNA ligase (ATP) activity"/>
    <property type="evidence" value="ECO:0007669"/>
    <property type="project" value="UniProtKB-UniRule"/>
</dbReference>
<evidence type="ECO:0000256" key="3">
    <source>
        <dbReference type="ARBA" id="ARBA00022598"/>
    </source>
</evidence>
<feature type="compositionally biased region" description="Gly residues" evidence="16">
    <location>
        <begin position="328"/>
        <end position="338"/>
    </location>
</feature>
<feature type="binding site" evidence="14">
    <location>
        <position position="294"/>
    </location>
    <ligand>
        <name>ATP</name>
        <dbReference type="ChEBI" id="CHEBI:30616"/>
    </ligand>
</feature>
<protein>
    <recommendedName>
        <fullName evidence="2 14">DNA ligase</fullName>
        <ecNumber evidence="14">6.5.1.1</ecNumber>
    </recommendedName>
    <alternativeName>
        <fullName evidence="14">Polydeoxyribonucleotide synthase [ATP]</fullName>
    </alternativeName>
</protein>
<dbReference type="NCBIfam" id="TIGR00574">
    <property type="entry name" value="dnl1"/>
    <property type="match status" value="1"/>
</dbReference>
<evidence type="ECO:0000256" key="7">
    <source>
        <dbReference type="ARBA" id="ARBA00022741"/>
    </source>
</evidence>
<feature type="compositionally biased region" description="Acidic residues" evidence="16">
    <location>
        <begin position="315"/>
        <end position="326"/>
    </location>
</feature>
<evidence type="ECO:0000256" key="16">
    <source>
        <dbReference type="SAM" id="MobiDB-lite"/>
    </source>
</evidence>